<reference evidence="1" key="1">
    <citation type="submission" date="2024-11" db="EMBL/GenBank/DDBJ databases">
        <title>Description of Massilia orientalis sp. nov., isolated from rhizosphere soil of Ageratina adenophora.</title>
        <authorList>
            <person name="Wang Y."/>
        </authorList>
    </citation>
    <scope>NUCLEOTIDE SEQUENCE</scope>
    <source>
        <strain evidence="1">YIM B02787</strain>
    </source>
</reference>
<comment type="caution">
    <text evidence="1">The sequence shown here is derived from an EMBL/GenBank/DDBJ whole genome shotgun (WGS) entry which is preliminary data.</text>
</comment>
<organism evidence="1 2">
    <name type="scientific">Massilia orientalis</name>
    <dbReference type="NCBI Taxonomy" id="3050128"/>
    <lineage>
        <taxon>Bacteria</taxon>
        <taxon>Pseudomonadati</taxon>
        <taxon>Pseudomonadota</taxon>
        <taxon>Betaproteobacteria</taxon>
        <taxon>Burkholderiales</taxon>
        <taxon>Oxalobacteraceae</taxon>
        <taxon>Telluria group</taxon>
        <taxon>Massilia</taxon>
    </lineage>
</organism>
<evidence type="ECO:0000313" key="1">
    <source>
        <dbReference type="EMBL" id="MFJ1466333.1"/>
    </source>
</evidence>
<protein>
    <submittedName>
        <fullName evidence="1">Tyrosine-type recombinase/integrase</fullName>
    </submittedName>
</protein>
<keyword evidence="2" id="KW-1185">Reference proteome</keyword>
<dbReference type="EMBL" id="JASNRB020000001">
    <property type="protein sequence ID" value="MFJ1466333.1"/>
    <property type="molecule type" value="Genomic_DNA"/>
</dbReference>
<evidence type="ECO:0000313" key="2">
    <source>
        <dbReference type="Proteomes" id="UP001168096"/>
    </source>
</evidence>
<gene>
    <name evidence="1" type="ORF">QPK29_001300</name>
</gene>
<accession>A0ACC7M432</accession>
<name>A0ACC7M432_9BURK</name>
<dbReference type="Proteomes" id="UP001168096">
    <property type="component" value="Unassembled WGS sequence"/>
</dbReference>
<proteinExistence type="predicted"/>
<sequence>MAQATTLQPGQIRHLLRVTAATSRHPERDCLILLLGLTAGMRVTEIAQIEVQDVLFPSGALREEISLRAAITKGCRQRCIYLSHAKAIEALDRYLGYRAERRLRTTGDPGRYRGLEPSSKLILTHKGYKFHLNTKRRVSWEGEQVEYLACDSLQSHVTTLYRDAGIKGGSSHSGRRTMASRLIQQGEDVETVQLLLGHAELNHVRPYLQVSQKRLEAMFETVV</sequence>